<dbReference type="Gene3D" id="3.30.2300.10">
    <property type="entry name" value="THUMP superfamily"/>
    <property type="match status" value="1"/>
</dbReference>
<accession>A0A1Y5I2D1</accession>
<dbReference type="Gene3D" id="1.10.150.50">
    <property type="entry name" value="Transcription Factor, Ets-1"/>
    <property type="match status" value="1"/>
</dbReference>
<dbReference type="InterPro" id="IPR040183">
    <property type="entry name" value="THUMPD1-like"/>
</dbReference>
<dbReference type="PANTHER" id="PTHR13452">
    <property type="entry name" value="THUMP DOMAIN CONTAINING PROTEIN 1-RELATED"/>
    <property type="match status" value="1"/>
</dbReference>
<dbReference type="GO" id="GO:0003723">
    <property type="term" value="F:RNA binding"/>
    <property type="evidence" value="ECO:0007669"/>
    <property type="project" value="InterPro"/>
</dbReference>
<dbReference type="PROSITE" id="PS50105">
    <property type="entry name" value="SAM_DOMAIN"/>
    <property type="match status" value="1"/>
</dbReference>
<dbReference type="Proteomes" id="UP000195557">
    <property type="component" value="Unassembled WGS sequence"/>
</dbReference>
<evidence type="ECO:0000259" key="2">
    <source>
        <dbReference type="PROSITE" id="PS50105"/>
    </source>
</evidence>
<dbReference type="CDD" id="cd09487">
    <property type="entry name" value="SAM_superfamily"/>
    <property type="match status" value="1"/>
</dbReference>
<evidence type="ECO:0000256" key="1">
    <source>
        <dbReference type="SAM" id="MobiDB-lite"/>
    </source>
</evidence>
<dbReference type="CDD" id="cd11717">
    <property type="entry name" value="THUMP_THUMPD1_like"/>
    <property type="match status" value="1"/>
</dbReference>
<dbReference type="SUPFAM" id="SSF143437">
    <property type="entry name" value="THUMP domain-like"/>
    <property type="match status" value="1"/>
</dbReference>
<feature type="compositionally biased region" description="Basic and acidic residues" evidence="1">
    <location>
        <begin position="95"/>
        <end position="105"/>
    </location>
</feature>
<dbReference type="AlphaFoldDB" id="A0A1Y5I2D1"/>
<gene>
    <name evidence="3" type="ORF">BE221DRAFT_207629</name>
</gene>
<evidence type="ECO:0000313" key="3">
    <source>
        <dbReference type="EMBL" id="OUS43636.1"/>
    </source>
</evidence>
<dbReference type="Pfam" id="PF00536">
    <property type="entry name" value="SAM_1"/>
    <property type="match status" value="1"/>
</dbReference>
<feature type="domain" description="SAM" evidence="2">
    <location>
        <begin position="147"/>
        <end position="187"/>
    </location>
</feature>
<dbReference type="InterPro" id="IPR001660">
    <property type="entry name" value="SAM"/>
</dbReference>
<name>A0A1Y5I2D1_OSTTA</name>
<proteinExistence type="predicted"/>
<dbReference type="SMART" id="SM00454">
    <property type="entry name" value="SAM"/>
    <property type="match status" value="1"/>
</dbReference>
<dbReference type="InterPro" id="IPR013761">
    <property type="entry name" value="SAM/pointed_sf"/>
</dbReference>
<reference evidence="3" key="1">
    <citation type="submission" date="2017-04" db="EMBL/GenBank/DDBJ databases">
        <title>Population genomics of picophytoplankton unveils novel chromosome hypervariability.</title>
        <authorList>
            <consortium name="DOE Joint Genome Institute"/>
            <person name="Blanc-Mathieu R."/>
            <person name="Krasovec M."/>
            <person name="Hebrard M."/>
            <person name="Yau S."/>
            <person name="Desgranges E."/>
            <person name="Martin J."/>
            <person name="Schackwitz W."/>
            <person name="Kuo A."/>
            <person name="Salin G."/>
            <person name="Donnadieu C."/>
            <person name="Desdevises Y."/>
            <person name="Sanchez-Ferandin S."/>
            <person name="Moreau H."/>
            <person name="Rivals E."/>
            <person name="Grigoriev I.V."/>
            <person name="Grimsley N."/>
            <person name="Eyre-Walker A."/>
            <person name="Piganeau G."/>
        </authorList>
    </citation>
    <scope>NUCLEOTIDE SEQUENCE [LARGE SCALE GENOMIC DNA]</scope>
    <source>
        <strain evidence="3">RCC 1115</strain>
    </source>
</reference>
<protein>
    <submittedName>
        <fullName evidence="3">RNA-binding protein bicaudal-C</fullName>
    </submittedName>
</protein>
<feature type="region of interest" description="Disordered" evidence="1">
    <location>
        <begin position="81"/>
        <end position="143"/>
    </location>
</feature>
<organism evidence="3">
    <name type="scientific">Ostreococcus tauri</name>
    <name type="common">Marine green alga</name>
    <dbReference type="NCBI Taxonomy" id="70448"/>
    <lineage>
        <taxon>Eukaryota</taxon>
        <taxon>Viridiplantae</taxon>
        <taxon>Chlorophyta</taxon>
        <taxon>Mamiellophyceae</taxon>
        <taxon>Mamiellales</taxon>
        <taxon>Bathycoccaceae</taxon>
        <taxon>Ostreococcus</taxon>
    </lineage>
</organism>
<sequence>MPAKRRANGARSHPSAIDRVTRTTVTKTRANGKHKDGNYDLRARLKAEGKENGTKMRAYGGGAADLREKLGSDLRRTIEAGREQKWPRGQVVGEEDARKSDDLRRRLTHRSTSASNGSREDLRSKLIGRGSRGASKRPVGGRRGDVNVSRLLRSLDLDRYVDAFAREEIDYDALKQMREKDFNKLGVPFGPMVKITRALIAMRDRRQGNMSDSSAVWNNAMRLAEDLSYVPPTAPLPSWIKGFLVTAVHSNDNAIVDAAIEAANILNDFWFKVAYDAHRIDGEKPYDSAECLWIPGCTTCAFVALKPDDNDVNLYMCVKAIVEECKKGADWKQPTHVSRIVPVEQAASELELDSLAARVLPGHFPARDADAEPISFEVHYEEHSALRHFQSADVNRVVAAHVPRVGYRVDLKKPMKTIIVINAGGSMMMSVVENYDELNHFNIRTAVNEKLANTVPSAVA</sequence>
<dbReference type="PANTHER" id="PTHR13452:SF10">
    <property type="entry name" value="THUMP DOMAIN-CONTAINING PROTEIN 1"/>
    <property type="match status" value="1"/>
</dbReference>
<dbReference type="EMBL" id="KZ155831">
    <property type="protein sequence ID" value="OUS43636.1"/>
    <property type="molecule type" value="Genomic_DNA"/>
</dbReference>
<dbReference type="SUPFAM" id="SSF47769">
    <property type="entry name" value="SAM/Pointed domain"/>
    <property type="match status" value="1"/>
</dbReference>
<dbReference type="GO" id="GO:0006400">
    <property type="term" value="P:tRNA modification"/>
    <property type="evidence" value="ECO:0007669"/>
    <property type="project" value="InterPro"/>
</dbReference>